<feature type="compositionally biased region" description="Basic and acidic residues" evidence="1">
    <location>
        <begin position="141"/>
        <end position="159"/>
    </location>
</feature>
<feature type="compositionally biased region" description="Polar residues" evidence="1">
    <location>
        <begin position="55"/>
        <end position="64"/>
    </location>
</feature>
<gene>
    <name evidence="2" type="ORF">MAR_017610</name>
</gene>
<accession>A0ABY7EFF6</accession>
<evidence type="ECO:0000313" key="2">
    <source>
        <dbReference type="EMBL" id="WAR07652.1"/>
    </source>
</evidence>
<feature type="non-terminal residue" evidence="2">
    <location>
        <position position="1"/>
    </location>
</feature>
<proteinExistence type="predicted"/>
<feature type="compositionally biased region" description="Low complexity" evidence="1">
    <location>
        <begin position="1"/>
        <end position="14"/>
    </location>
</feature>
<dbReference type="Proteomes" id="UP001164746">
    <property type="component" value="Chromosome 6"/>
</dbReference>
<feature type="non-terminal residue" evidence="2">
    <location>
        <position position="190"/>
    </location>
</feature>
<dbReference type="EMBL" id="CP111017">
    <property type="protein sequence ID" value="WAR07652.1"/>
    <property type="molecule type" value="Genomic_DNA"/>
</dbReference>
<feature type="compositionally biased region" description="Basic and acidic residues" evidence="1">
    <location>
        <begin position="15"/>
        <end position="54"/>
    </location>
</feature>
<name>A0ABY7EFF6_MYAAR</name>
<evidence type="ECO:0000256" key="1">
    <source>
        <dbReference type="SAM" id="MobiDB-lite"/>
    </source>
</evidence>
<feature type="compositionally biased region" description="Basic and acidic residues" evidence="1">
    <location>
        <begin position="180"/>
        <end position="190"/>
    </location>
</feature>
<protein>
    <submittedName>
        <fullName evidence="2">Uncharacterized protein</fullName>
    </submittedName>
</protein>
<sequence>SETDLQRQQLQQQQREAEERELAKLEAQKREEERKAREKLAEEERARKLRESNNLHKQPLSQRAQNHENYYENTMNAAADNKDISKVKVGKKATYSKSVKLKENDASTEKINIVENIDTTANNEDKAKNRNVKKNKQANVKSKDNVKGRSKSTKDDTDGHVINVKISDSLGLDDGGSDGGVDRNGKHASQ</sequence>
<feature type="region of interest" description="Disordered" evidence="1">
    <location>
        <begin position="1"/>
        <end position="190"/>
    </location>
</feature>
<keyword evidence="3" id="KW-1185">Reference proteome</keyword>
<evidence type="ECO:0000313" key="3">
    <source>
        <dbReference type="Proteomes" id="UP001164746"/>
    </source>
</evidence>
<reference evidence="2" key="1">
    <citation type="submission" date="2022-11" db="EMBL/GenBank/DDBJ databases">
        <title>Centuries of genome instability and evolution in soft-shell clam transmissible cancer (bioRxiv).</title>
        <authorList>
            <person name="Hart S.F.M."/>
            <person name="Yonemitsu M.A."/>
            <person name="Giersch R.M."/>
            <person name="Beal B.F."/>
            <person name="Arriagada G."/>
            <person name="Davis B.W."/>
            <person name="Ostrander E.A."/>
            <person name="Goff S.P."/>
            <person name="Metzger M.J."/>
        </authorList>
    </citation>
    <scope>NUCLEOTIDE SEQUENCE</scope>
    <source>
        <strain evidence="2">MELC-2E11</strain>
        <tissue evidence="2">Siphon/mantle</tissue>
    </source>
</reference>
<organism evidence="2 3">
    <name type="scientific">Mya arenaria</name>
    <name type="common">Soft-shell clam</name>
    <dbReference type="NCBI Taxonomy" id="6604"/>
    <lineage>
        <taxon>Eukaryota</taxon>
        <taxon>Metazoa</taxon>
        <taxon>Spiralia</taxon>
        <taxon>Lophotrochozoa</taxon>
        <taxon>Mollusca</taxon>
        <taxon>Bivalvia</taxon>
        <taxon>Autobranchia</taxon>
        <taxon>Heteroconchia</taxon>
        <taxon>Euheterodonta</taxon>
        <taxon>Imparidentia</taxon>
        <taxon>Neoheterodontei</taxon>
        <taxon>Myida</taxon>
        <taxon>Myoidea</taxon>
        <taxon>Myidae</taxon>
        <taxon>Mya</taxon>
    </lineage>
</organism>